<feature type="compositionally biased region" description="Polar residues" evidence="1">
    <location>
        <begin position="1"/>
        <end position="18"/>
    </location>
</feature>
<sequence>MRFSYQRATSVYSTSSHRGSTRPKGMSTDERFSTDPAIVTQLDMFKPKLLTSVIREEKIKDINSRVTRSTSNSRMIQPLYTQEELKSQLTSNVRTLLFDKNGGLRKRFSWSSRSSLKRPDLGTGSLPPAPGCLPPIYHKLWTHPSMDSYEQKRHSHKRHLTSDFLSPTTSNWTKSYSLLRMSEKHKSRH</sequence>
<accession>A0AAD8C0F4</accession>
<evidence type="ECO:0000313" key="3">
    <source>
        <dbReference type="Proteomes" id="UP001233172"/>
    </source>
</evidence>
<dbReference type="EMBL" id="JASAOG010000021">
    <property type="protein sequence ID" value="KAK0063428.1"/>
    <property type="molecule type" value="Genomic_DNA"/>
</dbReference>
<reference evidence="2" key="2">
    <citation type="submission" date="2023-04" db="EMBL/GenBank/DDBJ databases">
        <authorList>
            <person name="Bu L."/>
            <person name="Lu L."/>
            <person name="Laidemitt M.R."/>
            <person name="Zhang S.M."/>
            <person name="Mutuku M."/>
            <person name="Mkoji G."/>
            <person name="Steinauer M."/>
            <person name="Loker E.S."/>
        </authorList>
    </citation>
    <scope>NUCLEOTIDE SEQUENCE</scope>
    <source>
        <strain evidence="2">KasaAsao</strain>
        <tissue evidence="2">Whole Snail</tissue>
    </source>
</reference>
<keyword evidence="3" id="KW-1185">Reference proteome</keyword>
<comment type="caution">
    <text evidence="2">The sequence shown here is derived from an EMBL/GenBank/DDBJ whole genome shotgun (WGS) entry which is preliminary data.</text>
</comment>
<proteinExistence type="predicted"/>
<evidence type="ECO:0000313" key="2">
    <source>
        <dbReference type="EMBL" id="KAK0063428.1"/>
    </source>
</evidence>
<dbReference type="AlphaFoldDB" id="A0AAD8C0F4"/>
<name>A0AAD8C0F4_BIOPF</name>
<feature type="region of interest" description="Disordered" evidence="1">
    <location>
        <begin position="1"/>
        <end position="31"/>
    </location>
</feature>
<evidence type="ECO:0000256" key="1">
    <source>
        <dbReference type="SAM" id="MobiDB-lite"/>
    </source>
</evidence>
<dbReference type="Proteomes" id="UP001233172">
    <property type="component" value="Unassembled WGS sequence"/>
</dbReference>
<organism evidence="2 3">
    <name type="scientific">Biomphalaria pfeifferi</name>
    <name type="common">Bloodfluke planorb</name>
    <name type="synonym">Freshwater snail</name>
    <dbReference type="NCBI Taxonomy" id="112525"/>
    <lineage>
        <taxon>Eukaryota</taxon>
        <taxon>Metazoa</taxon>
        <taxon>Spiralia</taxon>
        <taxon>Lophotrochozoa</taxon>
        <taxon>Mollusca</taxon>
        <taxon>Gastropoda</taxon>
        <taxon>Heterobranchia</taxon>
        <taxon>Euthyneura</taxon>
        <taxon>Panpulmonata</taxon>
        <taxon>Hygrophila</taxon>
        <taxon>Lymnaeoidea</taxon>
        <taxon>Planorbidae</taxon>
        <taxon>Biomphalaria</taxon>
    </lineage>
</organism>
<protein>
    <submittedName>
        <fullName evidence="2">Uncharacterized protein</fullName>
    </submittedName>
</protein>
<gene>
    <name evidence="2" type="ORF">Bpfe_007069</name>
</gene>
<reference evidence="2" key="1">
    <citation type="journal article" date="2023" name="PLoS Negl. Trop. Dis.">
        <title>A genome sequence for Biomphalaria pfeifferi, the major vector snail for the human-infecting parasite Schistosoma mansoni.</title>
        <authorList>
            <person name="Bu L."/>
            <person name="Lu L."/>
            <person name="Laidemitt M.R."/>
            <person name="Zhang S.M."/>
            <person name="Mutuku M."/>
            <person name="Mkoji G."/>
            <person name="Steinauer M."/>
            <person name="Loker E.S."/>
        </authorList>
    </citation>
    <scope>NUCLEOTIDE SEQUENCE</scope>
    <source>
        <strain evidence="2">KasaAsao</strain>
    </source>
</reference>